<evidence type="ECO:0000313" key="2">
    <source>
        <dbReference type="Proteomes" id="UP000798662"/>
    </source>
</evidence>
<keyword evidence="2" id="KW-1185">Reference proteome</keyword>
<gene>
    <name evidence="1" type="ORF">I4F81_006454</name>
</gene>
<protein>
    <submittedName>
        <fullName evidence="1">Uncharacterized protein</fullName>
    </submittedName>
</protein>
<dbReference type="Proteomes" id="UP000798662">
    <property type="component" value="Chromosome 2"/>
</dbReference>
<accession>A0ACC3C2C8</accession>
<sequence>MGSLADWGVTFRQVPLTTDAAGGRVVDPPAVAAAVGAATKVVFIQRSCGYDWRRSLTIAEIRDVVARVRAVKPGVVVIVDNCYGEFTEPVEPTHPSVGADLAAGSLTKNPGGTLAPTGGYVAGAAPLVARALARLAAPGVGGGATLGVNRVLLQGLFMAPAMVGEAAKGAALVAAVFRRLGYATSPGVLAVAAPAGTTNTAATAVTATTAATATATSTAAEVAGNGTSNGSSNGGGGGGGGGGGDPPPLELIHAIRLGDRRRLLAFCAAVQRTSPVGAHIAVEAGSTPGYGDEVVFASGTFVDGGTLELSADGPVRPPYVVYVQGGVSWCHWAIVAAEAAVAVGYADGHAPPAGG</sequence>
<evidence type="ECO:0000313" key="1">
    <source>
        <dbReference type="EMBL" id="KAK1863901.1"/>
    </source>
</evidence>
<dbReference type="EMBL" id="CM020619">
    <property type="protein sequence ID" value="KAK1863901.1"/>
    <property type="molecule type" value="Genomic_DNA"/>
</dbReference>
<comment type="caution">
    <text evidence="1">The sequence shown here is derived from an EMBL/GenBank/DDBJ whole genome shotgun (WGS) entry which is preliminary data.</text>
</comment>
<organism evidence="1 2">
    <name type="scientific">Pyropia yezoensis</name>
    <name type="common">Susabi-nori</name>
    <name type="synonym">Porphyra yezoensis</name>
    <dbReference type="NCBI Taxonomy" id="2788"/>
    <lineage>
        <taxon>Eukaryota</taxon>
        <taxon>Rhodophyta</taxon>
        <taxon>Bangiophyceae</taxon>
        <taxon>Bangiales</taxon>
        <taxon>Bangiaceae</taxon>
        <taxon>Pyropia</taxon>
    </lineage>
</organism>
<reference evidence="1" key="1">
    <citation type="submission" date="2019-11" db="EMBL/GenBank/DDBJ databases">
        <title>Nori genome reveals adaptations in red seaweeds to the harsh intertidal environment.</title>
        <authorList>
            <person name="Wang D."/>
            <person name="Mao Y."/>
        </authorList>
    </citation>
    <scope>NUCLEOTIDE SEQUENCE</scope>
    <source>
        <tissue evidence="1">Gametophyte</tissue>
    </source>
</reference>
<proteinExistence type="predicted"/>
<name>A0ACC3C2C8_PYRYE</name>